<dbReference type="AlphaFoldDB" id="A0A0V0RL23"/>
<sequence length="97" mass="10829">MPEAFSTGHKQMCFHFLIHIYRRSLGFAALYFGCNSQLAVGPLSGLFTGNVSFSAIYTLSVLTPSRRADFAISAGRIIYFTITNENFEFVEFCNVAK</sequence>
<accession>A0A0V0RL23</accession>
<name>A0A0V0RL23_9BILA</name>
<dbReference type="OrthoDB" id="10583114at2759"/>
<comment type="caution">
    <text evidence="1">The sequence shown here is derived from an EMBL/GenBank/DDBJ whole genome shotgun (WGS) entry which is preliminary data.</text>
</comment>
<protein>
    <submittedName>
        <fullName evidence="1">Uncharacterized protein</fullName>
    </submittedName>
</protein>
<reference evidence="1 2" key="1">
    <citation type="submission" date="2015-01" db="EMBL/GenBank/DDBJ databases">
        <title>Evolution of Trichinella species and genotypes.</title>
        <authorList>
            <person name="Korhonen P.K."/>
            <person name="Edoardo P."/>
            <person name="Giuseppe L.R."/>
            <person name="Gasser R.B."/>
        </authorList>
    </citation>
    <scope>NUCLEOTIDE SEQUENCE [LARGE SCALE GENOMIC DNA]</scope>
    <source>
        <strain evidence="1">ISS37</strain>
    </source>
</reference>
<keyword evidence="2" id="KW-1185">Reference proteome</keyword>
<evidence type="ECO:0000313" key="2">
    <source>
        <dbReference type="Proteomes" id="UP000054630"/>
    </source>
</evidence>
<dbReference type="Proteomes" id="UP000054630">
    <property type="component" value="Unassembled WGS sequence"/>
</dbReference>
<organism evidence="1 2">
    <name type="scientific">Trichinella nelsoni</name>
    <dbReference type="NCBI Taxonomy" id="6336"/>
    <lineage>
        <taxon>Eukaryota</taxon>
        <taxon>Metazoa</taxon>
        <taxon>Ecdysozoa</taxon>
        <taxon>Nematoda</taxon>
        <taxon>Enoplea</taxon>
        <taxon>Dorylaimia</taxon>
        <taxon>Trichinellida</taxon>
        <taxon>Trichinellidae</taxon>
        <taxon>Trichinella</taxon>
    </lineage>
</organism>
<proteinExistence type="predicted"/>
<evidence type="ECO:0000313" key="1">
    <source>
        <dbReference type="EMBL" id="KRX15217.1"/>
    </source>
</evidence>
<dbReference type="EMBL" id="JYDL01000137">
    <property type="protein sequence ID" value="KRX15217.1"/>
    <property type="molecule type" value="Genomic_DNA"/>
</dbReference>
<gene>
    <name evidence="1" type="ORF">T07_10209</name>
</gene>